<comment type="cofactor">
    <cofactor evidence="8">
        <name>Mg(2+)</name>
        <dbReference type="ChEBI" id="CHEBI:18420"/>
    </cofactor>
    <text evidence="8">Binds 1 Mg(2+) per subunit.</text>
</comment>
<dbReference type="Proteomes" id="UP001152885">
    <property type="component" value="Unassembled WGS sequence"/>
</dbReference>
<dbReference type="GO" id="GO:0000949">
    <property type="term" value="P:aromatic amino acid family catabolic process to alcohol via Ehrlich pathway"/>
    <property type="evidence" value="ECO:0007669"/>
    <property type="project" value="TreeGrafter"/>
</dbReference>
<feature type="binding site" evidence="8">
    <location>
        <position position="553"/>
    </location>
    <ligand>
        <name>Mg(2+)</name>
        <dbReference type="ChEBI" id="CHEBI:18420"/>
    </ligand>
</feature>
<keyword evidence="3 8" id="KW-0479">Metal-binding</keyword>
<dbReference type="SUPFAM" id="SSF52518">
    <property type="entry name" value="Thiamin diphosphate-binding fold (THDP-binding)"/>
    <property type="match status" value="2"/>
</dbReference>
<keyword evidence="5 8" id="KW-0460">Magnesium</keyword>
<dbReference type="InterPro" id="IPR047214">
    <property type="entry name" value="TPP_PDC_IPDC"/>
</dbReference>
<dbReference type="GO" id="GO:0005829">
    <property type="term" value="C:cytosol"/>
    <property type="evidence" value="ECO:0007669"/>
    <property type="project" value="TreeGrafter"/>
</dbReference>
<name>A0A9W4TQY9_9ASCO</name>
<evidence type="ECO:0008006" key="13">
    <source>
        <dbReference type="Google" id="ProtNLM"/>
    </source>
</evidence>
<dbReference type="InterPro" id="IPR012110">
    <property type="entry name" value="PDC/IPDC-like"/>
</dbReference>
<keyword evidence="7" id="KW-0456">Lyase</keyword>
<accession>A0A9W4TQY9</accession>
<dbReference type="Pfam" id="PF02776">
    <property type="entry name" value="TPP_enzyme_N"/>
    <property type="match status" value="1"/>
</dbReference>
<dbReference type="InterPro" id="IPR047213">
    <property type="entry name" value="TPP_PYR_PDC_IPDC-like"/>
</dbReference>
<feature type="binding site" evidence="8">
    <location>
        <position position="520"/>
    </location>
    <ligand>
        <name>Mg(2+)</name>
        <dbReference type="ChEBI" id="CHEBI:18420"/>
    </ligand>
</feature>
<dbReference type="InterPro" id="IPR011766">
    <property type="entry name" value="TPP_enzyme_TPP-bd"/>
</dbReference>
<evidence type="ECO:0000313" key="12">
    <source>
        <dbReference type="Proteomes" id="UP001152885"/>
    </source>
</evidence>
<keyword evidence="6" id="KW-0786">Thiamine pyrophosphate</keyword>
<gene>
    <name evidence="11" type="ORF">CANVERA_P0569</name>
</gene>
<comment type="cofactor">
    <cofactor evidence="1">
        <name>thiamine diphosphate</name>
        <dbReference type="ChEBI" id="CHEBI:58937"/>
    </cofactor>
</comment>
<evidence type="ECO:0000256" key="8">
    <source>
        <dbReference type="PIRSR" id="PIRSR036565-2"/>
    </source>
</evidence>
<dbReference type="AlphaFoldDB" id="A0A9W4TQY9"/>
<organism evidence="11 12">
    <name type="scientific">Candida verbasci</name>
    <dbReference type="NCBI Taxonomy" id="1227364"/>
    <lineage>
        <taxon>Eukaryota</taxon>
        <taxon>Fungi</taxon>
        <taxon>Dikarya</taxon>
        <taxon>Ascomycota</taxon>
        <taxon>Saccharomycotina</taxon>
        <taxon>Pichiomycetes</taxon>
        <taxon>Debaryomycetaceae</taxon>
        <taxon>Candida/Lodderomyces clade</taxon>
        <taxon>Candida</taxon>
    </lineage>
</organism>
<dbReference type="FunFam" id="3.40.50.970:FF:000024">
    <property type="entry name" value="Pyruvate decarboxylase isozyme"/>
    <property type="match status" value="1"/>
</dbReference>
<evidence type="ECO:0000259" key="9">
    <source>
        <dbReference type="Pfam" id="PF02775"/>
    </source>
</evidence>
<dbReference type="PANTHER" id="PTHR43452">
    <property type="entry name" value="PYRUVATE DECARBOXYLASE"/>
    <property type="match status" value="1"/>
</dbReference>
<dbReference type="Gene3D" id="3.40.50.970">
    <property type="match status" value="2"/>
</dbReference>
<keyword evidence="4" id="KW-0210">Decarboxylase</keyword>
<evidence type="ECO:0000256" key="5">
    <source>
        <dbReference type="ARBA" id="ARBA00022842"/>
    </source>
</evidence>
<dbReference type="InterPro" id="IPR029035">
    <property type="entry name" value="DHS-like_NAD/FAD-binding_dom"/>
</dbReference>
<dbReference type="GO" id="GO:0030976">
    <property type="term" value="F:thiamine pyrophosphate binding"/>
    <property type="evidence" value="ECO:0007669"/>
    <property type="project" value="InterPro"/>
</dbReference>
<dbReference type="Pfam" id="PF02775">
    <property type="entry name" value="TPP_enzyme_C"/>
    <property type="match status" value="1"/>
</dbReference>
<keyword evidence="12" id="KW-1185">Reference proteome</keyword>
<dbReference type="CDD" id="cd02005">
    <property type="entry name" value="TPP_PDC_IPDC"/>
    <property type="match status" value="1"/>
</dbReference>
<dbReference type="InterPro" id="IPR012001">
    <property type="entry name" value="Thiamin_PyroP_enz_TPP-bd_dom"/>
</dbReference>
<proteinExistence type="inferred from homology"/>
<dbReference type="PIRSF" id="PIRSF036565">
    <property type="entry name" value="Pyruvt_ip_decrb"/>
    <property type="match status" value="1"/>
</dbReference>
<comment type="similarity">
    <text evidence="2">Belongs to the TPP enzyme family.</text>
</comment>
<sequence>MTPVQEGIRTQSISIPNNITTTSNNINNAAPHSPIQFSDEITLGEYIFYRIHQSNPKLKSIFGIPGDFNVDLLEHVYSPLITSKGIKFINTCNELNGAYAADGYSRVIQGLSVFISTFGVGELSAINGIAGAFAEFSPVLHIVGTTSLKQQQESKNQVINIHHLVPSKNALNAPNHNVYKRMVEDISVIQETLDFDMSLNMVKIDKVLKTIINESRPGYLFLPFDLPNLKIKSSELFMNPFNSNSIYDHSSKSIEILENATDLILEKLYQSKSPSILSDCLTTRFGFQNDLNKFINKLPEDKIKLFTSNVARNLDETKLNYIGVYNGIGSSNEQVKNELENSDFLLILGYFETEMNSGGYTSDFSHIPNGVIIHPDFIRINKSYIPIKQLDGERLFTIGDLINSLNDRLDITKLQADLISLSSKYYPPTFHQPSDFDLNCVSQDKLVDHFNEFLEEDDLFIVETMSFCFGLPDVKFAKNVQLLASNFYGSIGYAIPATFGATMAINDLTLKKRIILVQGDGAAQMTVQELSSFVRYQEYLPNMPQIYLINNDGYAIERKIKGPFRSYNDINGLWKWCDLLNVFGGGSNGKMYQSYLLKNLKEFENHFEKKTIETDQGKLQFYEIIAGKLDVPSKVDSMMCKK</sequence>
<comment type="caution">
    <text evidence="11">The sequence shown here is derived from an EMBL/GenBank/DDBJ whole genome shotgun (WGS) entry which is preliminary data.</text>
</comment>
<evidence type="ECO:0000256" key="4">
    <source>
        <dbReference type="ARBA" id="ARBA00022793"/>
    </source>
</evidence>
<dbReference type="GO" id="GO:0046872">
    <property type="term" value="F:metal ion binding"/>
    <property type="evidence" value="ECO:0007669"/>
    <property type="project" value="UniProtKB-KW"/>
</dbReference>
<feature type="domain" description="Thiamine pyrophosphate enzyme TPP-binding" evidence="9">
    <location>
        <begin position="475"/>
        <end position="561"/>
    </location>
</feature>
<protein>
    <recommendedName>
        <fullName evidence="13">Pyruvate decarboxylase</fullName>
    </recommendedName>
</protein>
<dbReference type="OrthoDB" id="308383at2759"/>
<feature type="domain" description="Thiamine pyrophosphate enzyme N-terminal TPP-binding" evidence="10">
    <location>
        <begin position="42"/>
        <end position="156"/>
    </location>
</feature>
<dbReference type="SUPFAM" id="SSF52467">
    <property type="entry name" value="DHS-like NAD/FAD-binding domain"/>
    <property type="match status" value="1"/>
</dbReference>
<dbReference type="PANTHER" id="PTHR43452:SF3">
    <property type="entry name" value="TRANSAMINATED AMINO ACID DECARBOXYLASE"/>
    <property type="match status" value="1"/>
</dbReference>
<evidence type="ECO:0000256" key="7">
    <source>
        <dbReference type="ARBA" id="ARBA00023239"/>
    </source>
</evidence>
<dbReference type="CDD" id="cd07038">
    <property type="entry name" value="TPP_PYR_PDC_IPDC_like"/>
    <property type="match status" value="1"/>
</dbReference>
<evidence type="ECO:0000256" key="3">
    <source>
        <dbReference type="ARBA" id="ARBA00022723"/>
    </source>
</evidence>
<evidence type="ECO:0000256" key="2">
    <source>
        <dbReference type="ARBA" id="ARBA00007812"/>
    </source>
</evidence>
<dbReference type="GO" id="GO:0004737">
    <property type="term" value="F:pyruvate decarboxylase activity"/>
    <property type="evidence" value="ECO:0007669"/>
    <property type="project" value="TreeGrafter"/>
</dbReference>
<dbReference type="EMBL" id="CANTUO010000001">
    <property type="protein sequence ID" value="CAI5756051.1"/>
    <property type="molecule type" value="Genomic_DNA"/>
</dbReference>
<feature type="binding site" evidence="8">
    <location>
        <position position="551"/>
    </location>
    <ligand>
        <name>Mg(2+)</name>
        <dbReference type="ChEBI" id="CHEBI:18420"/>
    </ligand>
</feature>
<evidence type="ECO:0000256" key="6">
    <source>
        <dbReference type="ARBA" id="ARBA00023052"/>
    </source>
</evidence>
<reference evidence="11" key="1">
    <citation type="submission" date="2022-12" db="EMBL/GenBank/DDBJ databases">
        <authorList>
            <person name="Brejova B."/>
        </authorList>
    </citation>
    <scope>NUCLEOTIDE SEQUENCE</scope>
</reference>
<dbReference type="InterPro" id="IPR029061">
    <property type="entry name" value="THDP-binding"/>
</dbReference>
<dbReference type="Gene3D" id="3.40.50.1220">
    <property type="entry name" value="TPP-binding domain"/>
    <property type="match status" value="1"/>
</dbReference>
<evidence type="ECO:0000256" key="1">
    <source>
        <dbReference type="ARBA" id="ARBA00001964"/>
    </source>
</evidence>
<dbReference type="GO" id="GO:0005634">
    <property type="term" value="C:nucleus"/>
    <property type="evidence" value="ECO:0007669"/>
    <property type="project" value="TreeGrafter"/>
</dbReference>
<evidence type="ECO:0000313" key="11">
    <source>
        <dbReference type="EMBL" id="CAI5756051.1"/>
    </source>
</evidence>
<evidence type="ECO:0000259" key="10">
    <source>
        <dbReference type="Pfam" id="PF02776"/>
    </source>
</evidence>